<reference evidence="2" key="1">
    <citation type="submission" date="2021-01" db="EMBL/GenBank/DDBJ databases">
        <authorList>
            <person name="Zhong Y.L."/>
        </authorList>
    </citation>
    <scope>NUCLEOTIDE SEQUENCE</scope>
    <source>
        <strain evidence="2">KCTC 23302</strain>
    </source>
</reference>
<evidence type="ECO:0000313" key="3">
    <source>
        <dbReference type="Proteomes" id="UP000651057"/>
    </source>
</evidence>
<dbReference type="AlphaFoldDB" id="A0A937A1G6"/>
<dbReference type="RefSeq" id="WP_201922823.1">
    <property type="nucleotide sequence ID" value="NZ_BAABAX010000020.1"/>
</dbReference>
<dbReference type="EMBL" id="JAERQJ010000007">
    <property type="protein sequence ID" value="MBL0685126.1"/>
    <property type="molecule type" value="Genomic_DNA"/>
</dbReference>
<keyword evidence="1" id="KW-0732">Signal</keyword>
<feature type="signal peptide" evidence="1">
    <location>
        <begin position="1"/>
        <end position="23"/>
    </location>
</feature>
<sequence>MKITNKYLAYFALLLSIILVVSCEDEDKDFIGNSITKSAPFARFDETPIPIVGVDDVNDVSFSFRVLDANNNIASYDLRIAANLGGTQTDTVALASFTNFPADISFSSSDLFTPLGLTAADVTFGDTFFFVASVTGDDGNTYDQNVALGFDDLDDDDPQTYELTGDFIDELRNEAGYRQAYLFQFTIACPAFPIDDVVGTYNVASNGLATALGLTDPDPTREVIAGPGDNQITIVGGSVGFAGGGDLTVDIDPSFGGLTGGEGLAFPASIIGFASDFGDLAGAGGLAVPCVTPKTITLPITLTCCGGTFTMVLSQ</sequence>
<evidence type="ECO:0000256" key="1">
    <source>
        <dbReference type="SAM" id="SignalP"/>
    </source>
</evidence>
<accession>A0A937A1G6</accession>
<organism evidence="2 3">
    <name type="scientific">Aquimarina mytili</name>
    <dbReference type="NCBI Taxonomy" id="874423"/>
    <lineage>
        <taxon>Bacteria</taxon>
        <taxon>Pseudomonadati</taxon>
        <taxon>Bacteroidota</taxon>
        <taxon>Flavobacteriia</taxon>
        <taxon>Flavobacteriales</taxon>
        <taxon>Flavobacteriaceae</taxon>
        <taxon>Aquimarina</taxon>
    </lineage>
</organism>
<feature type="chain" id="PRO_5037026349" description="DUF4331 domain-containing protein" evidence="1">
    <location>
        <begin position="24"/>
        <end position="315"/>
    </location>
</feature>
<keyword evidence="3" id="KW-1185">Reference proteome</keyword>
<dbReference type="PROSITE" id="PS51257">
    <property type="entry name" value="PROKAR_LIPOPROTEIN"/>
    <property type="match status" value="1"/>
</dbReference>
<evidence type="ECO:0008006" key="4">
    <source>
        <dbReference type="Google" id="ProtNLM"/>
    </source>
</evidence>
<name>A0A937A1G6_9FLAO</name>
<gene>
    <name evidence="2" type="ORF">JJQ60_16460</name>
</gene>
<proteinExistence type="predicted"/>
<dbReference type="Proteomes" id="UP000651057">
    <property type="component" value="Unassembled WGS sequence"/>
</dbReference>
<evidence type="ECO:0000313" key="2">
    <source>
        <dbReference type="EMBL" id="MBL0685126.1"/>
    </source>
</evidence>
<protein>
    <recommendedName>
        <fullName evidence="4">DUF4331 domain-containing protein</fullName>
    </recommendedName>
</protein>
<comment type="caution">
    <text evidence="2">The sequence shown here is derived from an EMBL/GenBank/DDBJ whole genome shotgun (WGS) entry which is preliminary data.</text>
</comment>